<organism evidence="1 2">
    <name type="scientific">Rheinheimera mesophila</name>
    <dbReference type="NCBI Taxonomy" id="1547515"/>
    <lineage>
        <taxon>Bacteria</taxon>
        <taxon>Pseudomonadati</taxon>
        <taxon>Pseudomonadota</taxon>
        <taxon>Gammaproteobacteria</taxon>
        <taxon>Chromatiales</taxon>
        <taxon>Chromatiaceae</taxon>
        <taxon>Rheinheimera</taxon>
    </lineage>
</organism>
<dbReference type="Proteomes" id="UP000276260">
    <property type="component" value="Unassembled WGS sequence"/>
</dbReference>
<dbReference type="Pfam" id="PF13692">
    <property type="entry name" value="Glyco_trans_1_4"/>
    <property type="match status" value="1"/>
</dbReference>
<dbReference type="AlphaFoldDB" id="A0A3P3QP04"/>
<sequence>MAVLLVVGYVWPEPKSSAAGSRILSLLQMFRQQGWEVIFASPAEKSPHRFELSQWQIREEQIQLNDSSFDRQLRAWQPDVVIFDRFMLEEQFGWRVEQQCPDAFRVLDTEDLHFLRSARQQAFKAGRDLTLQDLHSEQAQREIAAIYRSDLTLIISEAEMQLLTEQFKVSAELLCYCPFWLDGKTAENLAPFDQRQHFVSIGNFRHEPNWQAVLWLKQQIWPLIRKQLPKAELHIYGAYPPPKATQLHQPKEGFLVKGWAEDAATVIQHARVLLAPLPFGAGLKGKFIDAMAQGTPNVTTAVGAEGMTEQGLWGGLIGETAEQLADAAVLLYQDQRLWQQKQQQGIDILLKRFASHHHQPRVWQQLMAVRQQLTQHRLTNFTGAMLRHHQHRSTQFMAQWIEAKTKLAKLKHSIATQETTDE</sequence>
<dbReference type="OrthoDB" id="9807209at2"/>
<evidence type="ECO:0000313" key="2">
    <source>
        <dbReference type="Proteomes" id="UP000276260"/>
    </source>
</evidence>
<dbReference type="Gene3D" id="3.40.50.2000">
    <property type="entry name" value="Glycogen Phosphorylase B"/>
    <property type="match status" value="1"/>
</dbReference>
<dbReference type="GO" id="GO:0016740">
    <property type="term" value="F:transferase activity"/>
    <property type="evidence" value="ECO:0007669"/>
    <property type="project" value="UniProtKB-KW"/>
</dbReference>
<evidence type="ECO:0000313" key="1">
    <source>
        <dbReference type="EMBL" id="RRJ22957.1"/>
    </source>
</evidence>
<keyword evidence="2" id="KW-1185">Reference proteome</keyword>
<dbReference type="RefSeq" id="WP_046518738.1">
    <property type="nucleotide sequence ID" value="NZ_LAVS01000004.1"/>
</dbReference>
<comment type="caution">
    <text evidence="1">The sequence shown here is derived from an EMBL/GenBank/DDBJ whole genome shotgun (WGS) entry which is preliminary data.</text>
</comment>
<dbReference type="SUPFAM" id="SSF53756">
    <property type="entry name" value="UDP-Glycosyltransferase/glycogen phosphorylase"/>
    <property type="match status" value="1"/>
</dbReference>
<gene>
    <name evidence="1" type="ORF">EIK76_02395</name>
</gene>
<name>A0A3P3QP04_9GAMM</name>
<protein>
    <submittedName>
        <fullName evidence="1">Glycosyltransferase</fullName>
    </submittedName>
</protein>
<reference evidence="1 2" key="1">
    <citation type="submission" date="2018-11" db="EMBL/GenBank/DDBJ databases">
        <title>Draft genome analysis of Rheinheimera mesophila isolated from an industrial waste site.</title>
        <authorList>
            <person name="Yu Q."/>
            <person name="Qi Y."/>
            <person name="Zhang H."/>
            <person name="Lu Y."/>
            <person name="Pu J."/>
        </authorList>
    </citation>
    <scope>NUCLEOTIDE SEQUENCE [LARGE SCALE GENOMIC DNA]</scope>
    <source>
        <strain evidence="1 2">IITR13</strain>
    </source>
</reference>
<proteinExistence type="predicted"/>
<keyword evidence="1" id="KW-0808">Transferase</keyword>
<dbReference type="EMBL" id="RRCF01000001">
    <property type="protein sequence ID" value="RRJ22957.1"/>
    <property type="molecule type" value="Genomic_DNA"/>
</dbReference>
<accession>A0A3P3QP04</accession>